<dbReference type="Proteomes" id="UP000011705">
    <property type="component" value="Chromosome"/>
</dbReference>
<proteinExistence type="inferred from homology"/>
<dbReference type="Pfam" id="PF00152">
    <property type="entry name" value="tRNA-synt_2"/>
    <property type="match status" value="1"/>
</dbReference>
<evidence type="ECO:0000313" key="9">
    <source>
        <dbReference type="EMBL" id="EMB36181.1"/>
    </source>
</evidence>
<dbReference type="HAMAP" id="MF_00044">
    <property type="entry name" value="Asp_tRNA_synth_type1"/>
    <property type="match status" value="1"/>
</dbReference>
<comment type="function">
    <text evidence="7">Aspartyl-tRNA synthetase with relaxed tRNA specificity since it is able to aspartylate not only its cognate tRNA(Asp) but also tRNA(Asn). Reaction proceeds in two steps: L-aspartate is first activated by ATP to form Asp-AMP and then transferred to the acceptor end of tRNA(Asp/Asn).</text>
</comment>
<feature type="binding site" evidence="7">
    <location>
        <position position="491"/>
    </location>
    <ligand>
        <name>L-aspartate</name>
        <dbReference type="ChEBI" id="CHEBI:29991"/>
    </ligand>
</feature>
<evidence type="ECO:0000256" key="1">
    <source>
        <dbReference type="ARBA" id="ARBA00006303"/>
    </source>
</evidence>
<dbReference type="InterPro" id="IPR012340">
    <property type="entry name" value="NA-bd_OB-fold"/>
</dbReference>
<feature type="binding site" evidence="7">
    <location>
        <position position="230"/>
    </location>
    <ligand>
        <name>ATP</name>
        <dbReference type="ChEBI" id="CHEBI:30616"/>
    </ligand>
</feature>
<feature type="binding site" evidence="7">
    <location>
        <begin position="221"/>
        <end position="223"/>
    </location>
    <ligand>
        <name>ATP</name>
        <dbReference type="ChEBI" id="CHEBI:30616"/>
    </ligand>
</feature>
<dbReference type="PANTHER" id="PTHR22594">
    <property type="entry name" value="ASPARTYL/LYSYL-TRNA SYNTHETASE"/>
    <property type="match status" value="1"/>
</dbReference>
<keyword evidence="2 7" id="KW-0436">Ligase</keyword>
<comment type="subunit">
    <text evidence="7">Homodimer.</text>
</comment>
<evidence type="ECO:0000256" key="7">
    <source>
        <dbReference type="HAMAP-Rule" id="MF_00044"/>
    </source>
</evidence>
<comment type="caution">
    <text evidence="9">The sequence shown here is derived from an EMBL/GenBank/DDBJ whole genome shotgun (WGS) entry which is preliminary data.</text>
</comment>
<evidence type="ECO:0000256" key="3">
    <source>
        <dbReference type="ARBA" id="ARBA00022741"/>
    </source>
</evidence>
<dbReference type="InterPro" id="IPR004115">
    <property type="entry name" value="GAD-like_sf"/>
</dbReference>
<dbReference type="InterPro" id="IPR029351">
    <property type="entry name" value="GAD_dom"/>
</dbReference>
<dbReference type="Gene3D" id="2.40.50.140">
    <property type="entry name" value="Nucleic acid-binding proteins"/>
    <property type="match status" value="1"/>
</dbReference>
<feature type="binding site" evidence="7">
    <location>
        <position position="175"/>
    </location>
    <ligand>
        <name>L-aspartate</name>
        <dbReference type="ChEBI" id="CHEBI:29991"/>
    </ligand>
</feature>
<dbReference type="SUPFAM" id="SSF55261">
    <property type="entry name" value="GAD domain-like"/>
    <property type="match status" value="1"/>
</dbReference>
<dbReference type="Gene3D" id="3.30.1360.30">
    <property type="entry name" value="GAD-like domain"/>
    <property type="match status" value="1"/>
</dbReference>
<comment type="caution">
    <text evidence="7">Lacks conserved residue(s) required for the propagation of feature annotation.</text>
</comment>
<dbReference type="GO" id="GO:0050560">
    <property type="term" value="F:aspartate-tRNA(Asn) ligase activity"/>
    <property type="evidence" value="ECO:0007669"/>
    <property type="project" value="UniProtKB-EC"/>
</dbReference>
<dbReference type="InterPro" id="IPR004365">
    <property type="entry name" value="NA-bd_OB_tRNA"/>
</dbReference>
<dbReference type="SUPFAM" id="SSF50249">
    <property type="entry name" value="Nucleic acid-binding proteins"/>
    <property type="match status" value="1"/>
</dbReference>
<keyword evidence="6 7" id="KW-0030">Aminoacyl-tRNA synthetase</keyword>
<dbReference type="InterPro" id="IPR004364">
    <property type="entry name" value="Aa-tRNA-synt_II"/>
</dbReference>
<dbReference type="InterPro" id="IPR047090">
    <property type="entry name" value="AspRS_core"/>
</dbReference>
<dbReference type="NCBIfam" id="TIGR00459">
    <property type="entry name" value="aspS_bact"/>
    <property type="match status" value="1"/>
</dbReference>
<dbReference type="RefSeq" id="WP_002682985.1">
    <property type="nucleotide sequence ID" value="NZ_CM001795.1"/>
</dbReference>
<feature type="binding site" evidence="7">
    <location>
        <position position="221"/>
    </location>
    <ligand>
        <name>L-aspartate</name>
        <dbReference type="ChEBI" id="CHEBI:29991"/>
    </ligand>
</feature>
<dbReference type="Pfam" id="PF01336">
    <property type="entry name" value="tRNA_anti-codon"/>
    <property type="match status" value="1"/>
</dbReference>
<sequence>MQRTVTCGGLNKDFAGKTVVLNGWIHRKRDHGGITFLNLRDRYGLTQVVVDDDASEELKALAISLKQEFCIAVEGLVRPRPDSMINKEMATGEIEVKALKIEVLSKSEVLPFQIDEKTNANEDLRLKYRYLDLRSKAMQDHIMLRSKFTFAVREFLTSKDFLEIETPTFIKSTPEGARDYLVPSRLYPGKFYALPQSPQIYKQILMVSGFDKYFQIARCYRDEDARGDRQPEFTQIDIEMSFASREDVLSLTEGMMQYAFKKSINIDLPKTFERISYDEAIDVYGTDKPDLRFEMKMQDAAFMAEIGNFAVFKDAISSGGAVKALVVKGQAEAYSRKKIEELEAAAKIYKAKGLAWIKVTEGGAKLEGGISKFFEGKEAEICSKLGAEKGDLILFVADKYKIACTALGAVRSKLGKDLGLLNPAEFKFAWIVDFPLFEWNEEENKWDPAHHMFSAPQEKYIATMEENPEPVKGDLYDLVLNGYEVASGSIRIHNPELQKRIFKIVGFDESEAEKKFGFLTEAFKYGAPPHGGIAPGLDRIVMIMAGETSIKEVIAFPKNSFAVSPMDDSPSEVDQKQLDELHLAIKE</sequence>
<dbReference type="InterPro" id="IPR006195">
    <property type="entry name" value="aa-tRNA-synth_II"/>
</dbReference>
<dbReference type="EC" id="6.1.1.23" evidence="7"/>
<dbReference type="Pfam" id="PF02938">
    <property type="entry name" value="GAD"/>
    <property type="match status" value="1"/>
</dbReference>
<dbReference type="PRINTS" id="PR01042">
    <property type="entry name" value="TRNASYNTHASP"/>
</dbReference>
<evidence type="ECO:0000256" key="4">
    <source>
        <dbReference type="ARBA" id="ARBA00022840"/>
    </source>
</evidence>
<feature type="site" description="Important for tRNA non-discrimination" evidence="7">
    <location>
        <position position="31"/>
    </location>
</feature>
<feature type="binding site" evidence="7">
    <location>
        <begin position="536"/>
        <end position="539"/>
    </location>
    <ligand>
        <name>ATP</name>
        <dbReference type="ChEBI" id="CHEBI:30616"/>
    </ligand>
</feature>
<dbReference type="GO" id="GO:0006422">
    <property type="term" value="P:aspartyl-tRNA aminoacylation"/>
    <property type="evidence" value="ECO:0007669"/>
    <property type="project" value="UniProtKB-UniRule"/>
</dbReference>
<reference evidence="9" key="1">
    <citation type="submission" date="2012-01" db="EMBL/GenBank/DDBJ databases">
        <title>The Genome Sequence of Treponema denticola H-22.</title>
        <authorList>
            <consortium name="The Broad Institute Genome Sequencing Platform"/>
            <person name="Earl A."/>
            <person name="Ward D."/>
            <person name="Feldgarden M."/>
            <person name="Gevers D."/>
            <person name="Blanton J.M."/>
            <person name="Fenno C.J."/>
            <person name="Baranova O.V."/>
            <person name="Mathney J."/>
            <person name="Dewhirst F.E."/>
            <person name="Izard J."/>
            <person name="Young S.K."/>
            <person name="Zeng Q."/>
            <person name="Gargeya S."/>
            <person name="Fitzgerald M."/>
            <person name="Haas B."/>
            <person name="Abouelleil A."/>
            <person name="Alvarado L."/>
            <person name="Arachchi H.M."/>
            <person name="Berlin A."/>
            <person name="Chapman S.B."/>
            <person name="Gearin G."/>
            <person name="Goldberg J."/>
            <person name="Griggs A."/>
            <person name="Gujja S."/>
            <person name="Hansen M."/>
            <person name="Heiman D."/>
            <person name="Howarth C."/>
            <person name="Larimer J."/>
            <person name="Lui A."/>
            <person name="MacDonald P.J.P."/>
            <person name="McCowen C."/>
            <person name="Montmayeur A."/>
            <person name="Murphy C."/>
            <person name="Neiman D."/>
            <person name="Pearson M."/>
            <person name="Priest M."/>
            <person name="Roberts A."/>
            <person name="Saif S."/>
            <person name="Shea T."/>
            <person name="Sisk P."/>
            <person name="Stolte C."/>
            <person name="Sykes S."/>
            <person name="Wortman J."/>
            <person name="Nusbaum C."/>
            <person name="Birren B."/>
        </authorList>
    </citation>
    <scope>NUCLEOTIDE SEQUENCE [LARGE SCALE GENOMIC DNA]</scope>
    <source>
        <strain evidence="9">H-22</strain>
    </source>
</reference>
<comment type="subcellular location">
    <subcellularLocation>
        <location evidence="7">Cytoplasm</location>
    </subcellularLocation>
</comment>
<dbReference type="InterPro" id="IPR047089">
    <property type="entry name" value="Asp-tRNA-ligase_1_N"/>
</dbReference>
<evidence type="ECO:0000259" key="8">
    <source>
        <dbReference type="PROSITE" id="PS50862"/>
    </source>
</evidence>
<dbReference type="HOGENOM" id="CLU_014330_3_2_12"/>
<dbReference type="GO" id="GO:0004815">
    <property type="term" value="F:aspartate-tRNA ligase activity"/>
    <property type="evidence" value="ECO:0007669"/>
    <property type="project" value="UniProtKB-UniRule"/>
</dbReference>
<dbReference type="CDD" id="cd00777">
    <property type="entry name" value="AspRS_core"/>
    <property type="match status" value="1"/>
</dbReference>
<dbReference type="PANTHER" id="PTHR22594:SF5">
    <property type="entry name" value="ASPARTATE--TRNA LIGASE, MITOCHONDRIAL"/>
    <property type="match status" value="1"/>
</dbReference>
<dbReference type="CDD" id="cd04317">
    <property type="entry name" value="EcAspRS_like_N"/>
    <property type="match status" value="1"/>
</dbReference>
<dbReference type="NCBIfam" id="NF001750">
    <property type="entry name" value="PRK00476.1"/>
    <property type="match status" value="1"/>
</dbReference>
<dbReference type="GO" id="GO:0003676">
    <property type="term" value="F:nucleic acid binding"/>
    <property type="evidence" value="ECO:0007669"/>
    <property type="project" value="InterPro"/>
</dbReference>
<dbReference type="EMBL" id="AGDV01000001">
    <property type="protein sequence ID" value="EMB36181.1"/>
    <property type="molecule type" value="Genomic_DNA"/>
</dbReference>
<keyword evidence="5 7" id="KW-0648">Protein biosynthesis</keyword>
<gene>
    <name evidence="7" type="primary">aspS</name>
    <name evidence="9" type="ORF">HMPREF9726_00373</name>
</gene>
<dbReference type="Gene3D" id="3.30.930.10">
    <property type="entry name" value="Bira Bifunctional Protein, Domain 2"/>
    <property type="match status" value="1"/>
</dbReference>
<dbReference type="PROSITE" id="PS50862">
    <property type="entry name" value="AA_TRNA_LIGASE_II"/>
    <property type="match status" value="1"/>
</dbReference>
<comment type="catalytic activity">
    <reaction evidence="7">
        <text>tRNA(Asx) + L-aspartate + ATP = L-aspartyl-tRNA(Asx) + AMP + diphosphate</text>
        <dbReference type="Rhea" id="RHEA:18349"/>
        <dbReference type="Rhea" id="RHEA-COMP:9710"/>
        <dbReference type="Rhea" id="RHEA-COMP:9711"/>
        <dbReference type="ChEBI" id="CHEBI:29991"/>
        <dbReference type="ChEBI" id="CHEBI:30616"/>
        <dbReference type="ChEBI" id="CHEBI:33019"/>
        <dbReference type="ChEBI" id="CHEBI:78442"/>
        <dbReference type="ChEBI" id="CHEBI:78516"/>
        <dbReference type="ChEBI" id="CHEBI:456215"/>
        <dbReference type="EC" id="6.1.1.23"/>
    </reaction>
</comment>
<dbReference type="InterPro" id="IPR002312">
    <property type="entry name" value="Asp/Asn-tRNA-synth_IIb"/>
</dbReference>
<evidence type="ECO:0000256" key="6">
    <source>
        <dbReference type="ARBA" id="ARBA00023146"/>
    </source>
</evidence>
<dbReference type="InterPro" id="IPR004524">
    <property type="entry name" value="Asp-tRNA-ligase_1"/>
</dbReference>
<feature type="region of interest" description="Aspartate" evidence="7">
    <location>
        <begin position="199"/>
        <end position="202"/>
    </location>
</feature>
<accession>A0A0E2E807</accession>
<evidence type="ECO:0000256" key="5">
    <source>
        <dbReference type="ARBA" id="ARBA00022917"/>
    </source>
</evidence>
<comment type="similarity">
    <text evidence="1 7">Belongs to the class-II aminoacyl-tRNA synthetase family. Type 1 subfamily.</text>
</comment>
<feature type="binding site" evidence="7">
    <location>
        <position position="484"/>
    </location>
    <ligand>
        <name>ATP</name>
        <dbReference type="ChEBI" id="CHEBI:30616"/>
    </ligand>
</feature>
<keyword evidence="4 7" id="KW-0067">ATP-binding</keyword>
<dbReference type="GO" id="GO:0005737">
    <property type="term" value="C:cytoplasm"/>
    <property type="evidence" value="ECO:0007669"/>
    <property type="project" value="UniProtKB-SubCell"/>
</dbReference>
<keyword evidence="3 7" id="KW-0547">Nucleotide-binding</keyword>
<dbReference type="InterPro" id="IPR045864">
    <property type="entry name" value="aa-tRNA-synth_II/BPL/LPL"/>
</dbReference>
<keyword evidence="7" id="KW-0963">Cytoplasm</keyword>
<dbReference type="GO" id="GO:0005524">
    <property type="term" value="F:ATP binding"/>
    <property type="evidence" value="ECO:0007669"/>
    <property type="project" value="UniProtKB-UniRule"/>
</dbReference>
<evidence type="ECO:0000256" key="2">
    <source>
        <dbReference type="ARBA" id="ARBA00022598"/>
    </source>
</evidence>
<protein>
    <recommendedName>
        <fullName evidence="7">Aspartate--tRNA(Asp/Asn) ligase</fullName>
        <ecNumber evidence="7">6.1.1.23</ecNumber>
    </recommendedName>
    <alternativeName>
        <fullName evidence="7">Aspartyl-tRNA synthetase</fullName>
        <shortName evidence="7">AspRS</shortName>
    </alternativeName>
    <alternativeName>
        <fullName evidence="7">Non-discriminating aspartyl-tRNA synthetase</fullName>
        <shortName evidence="7">ND-AspRS</shortName>
    </alternativeName>
</protein>
<feature type="domain" description="Aminoacyl-transfer RNA synthetases class-II family profile" evidence="8">
    <location>
        <begin position="144"/>
        <end position="565"/>
    </location>
</feature>
<dbReference type="SUPFAM" id="SSF55681">
    <property type="entry name" value="Class II aaRS and biotin synthetases"/>
    <property type="match status" value="1"/>
</dbReference>
<feature type="binding site" evidence="7">
    <location>
        <position position="450"/>
    </location>
    <ligand>
        <name>L-aspartate</name>
        <dbReference type="ChEBI" id="CHEBI:29991"/>
    </ligand>
</feature>
<name>A0A0E2E807_TREDN</name>
<dbReference type="AlphaFoldDB" id="A0A0E2E807"/>
<dbReference type="PATRIC" id="fig|999432.5.peg.386"/>
<organism evidence="9">
    <name type="scientific">Treponema denticola H-22</name>
    <dbReference type="NCBI Taxonomy" id="999432"/>
    <lineage>
        <taxon>Bacteria</taxon>
        <taxon>Pseudomonadati</taxon>
        <taxon>Spirochaetota</taxon>
        <taxon>Spirochaetia</taxon>
        <taxon>Spirochaetales</taxon>
        <taxon>Treponemataceae</taxon>
        <taxon>Treponema</taxon>
    </lineage>
</organism>